<comment type="caution">
    <text evidence="2">The sequence shown here is derived from an EMBL/GenBank/DDBJ whole genome shotgun (WGS) entry which is preliminary data.</text>
</comment>
<gene>
    <name evidence="2" type="ORF">DSM19430T_13970</name>
</gene>
<dbReference type="InterPro" id="IPR027020">
    <property type="entry name" value="YnjB"/>
</dbReference>
<dbReference type="RefSeq" id="WP_373869054.1">
    <property type="nucleotide sequence ID" value="NZ_BLVP01000007.1"/>
</dbReference>
<dbReference type="EMBL" id="BLVP01000007">
    <property type="protein sequence ID" value="GFM36713.1"/>
    <property type="molecule type" value="Genomic_DNA"/>
</dbReference>
<protein>
    <submittedName>
        <fullName evidence="2">ABC transporter substrate-binding protein</fullName>
    </submittedName>
</protein>
<dbReference type="PANTHER" id="PTHR42779">
    <property type="entry name" value="PROTEIN YNJB"/>
    <property type="match status" value="1"/>
</dbReference>
<sequence length="412" mass="45559">MLMKKVLLCLLVAGSLLVGGCGADEDKARPQAAAPEGGSWEEILEKARGSRVAWYMYGGMANANRWVDEYVAPEVLRRYGITLERVPMDAPVFVNKLLAEKAAGRAQGTMDLLWINGENFRNAREADLLYGPVTHLLPNFAAYADPAEAATDFGYPVDGYEAPYGRAQFVLEYDSSRTATPPDSLEALKEWVRVNPGRFTYPQPPDFTGSAFVRQAFYALTGGHEQYMEGFSQELYDRNAPRLWAYLNEIEPYLWQGGQTYPKDPAAQALLFARGEVDFMMAYHPVHAQSRILEGTYPATTRTFVMREGSIFNTHFTAVPFNAPNVNGALVVMNFLLSPDAQVSKLDPANWGDFPAIDMERLAPEEAARFAAVDLGAATLGTEVLGAVAVPEIPAQWLEALEQGWLDNVLRK</sequence>
<dbReference type="NCBIfam" id="NF008633">
    <property type="entry name" value="PRK11622.1"/>
    <property type="match status" value="1"/>
</dbReference>
<dbReference type="PROSITE" id="PS51257">
    <property type="entry name" value="PROKAR_LIPOPROTEIN"/>
    <property type="match status" value="1"/>
</dbReference>
<dbReference type="Gene3D" id="3.40.190.10">
    <property type="entry name" value="Periplasmic binding protein-like II"/>
    <property type="match status" value="2"/>
</dbReference>
<name>A0A7J0BSL7_9BACT</name>
<feature type="chain" id="PRO_5029828571" evidence="1">
    <location>
        <begin position="24"/>
        <end position="412"/>
    </location>
</feature>
<dbReference type="SUPFAM" id="SSF53850">
    <property type="entry name" value="Periplasmic binding protein-like II"/>
    <property type="match status" value="1"/>
</dbReference>
<feature type="signal peptide" evidence="1">
    <location>
        <begin position="1"/>
        <end position="23"/>
    </location>
</feature>
<accession>A0A7J0BSL7</accession>
<dbReference type="AlphaFoldDB" id="A0A7J0BSL7"/>
<dbReference type="PANTHER" id="PTHR42779:SF1">
    <property type="entry name" value="PROTEIN YNJB"/>
    <property type="match status" value="1"/>
</dbReference>
<evidence type="ECO:0000313" key="2">
    <source>
        <dbReference type="EMBL" id="GFM36713.1"/>
    </source>
</evidence>
<proteinExistence type="predicted"/>
<reference evidence="2 3" key="1">
    <citation type="submission" date="2020-05" db="EMBL/GenBank/DDBJ databases">
        <title>Draft genome sequence of Desulfovibrio psychrotolerans JS1T.</title>
        <authorList>
            <person name="Ueno A."/>
            <person name="Tamazawa S."/>
            <person name="Tamamura S."/>
            <person name="Murakami T."/>
            <person name="Kiyama T."/>
            <person name="Inomata H."/>
            <person name="Amano Y."/>
            <person name="Miyakawa K."/>
            <person name="Tamaki H."/>
            <person name="Naganuma T."/>
            <person name="Kaneko K."/>
        </authorList>
    </citation>
    <scope>NUCLEOTIDE SEQUENCE [LARGE SCALE GENOMIC DNA]</scope>
    <source>
        <strain evidence="2 3">JS1</strain>
    </source>
</reference>
<dbReference type="Pfam" id="PF13416">
    <property type="entry name" value="SBP_bac_8"/>
    <property type="match status" value="1"/>
</dbReference>
<organism evidence="2 3">
    <name type="scientific">Desulfovibrio psychrotolerans</name>
    <dbReference type="NCBI Taxonomy" id="415242"/>
    <lineage>
        <taxon>Bacteria</taxon>
        <taxon>Pseudomonadati</taxon>
        <taxon>Thermodesulfobacteriota</taxon>
        <taxon>Desulfovibrionia</taxon>
        <taxon>Desulfovibrionales</taxon>
        <taxon>Desulfovibrionaceae</taxon>
        <taxon>Desulfovibrio</taxon>
    </lineage>
</organism>
<keyword evidence="1" id="KW-0732">Signal</keyword>
<dbReference type="Proteomes" id="UP000503820">
    <property type="component" value="Unassembled WGS sequence"/>
</dbReference>
<keyword evidence="3" id="KW-1185">Reference proteome</keyword>
<dbReference type="PIRSF" id="PIRSF029172">
    <property type="entry name" value="UCP029172_ABC_sbc_YnjB"/>
    <property type="match status" value="1"/>
</dbReference>
<evidence type="ECO:0000313" key="3">
    <source>
        <dbReference type="Proteomes" id="UP000503820"/>
    </source>
</evidence>
<evidence type="ECO:0000256" key="1">
    <source>
        <dbReference type="SAM" id="SignalP"/>
    </source>
</evidence>
<dbReference type="InterPro" id="IPR006059">
    <property type="entry name" value="SBP"/>
</dbReference>